<dbReference type="Pfam" id="PF13580">
    <property type="entry name" value="SIS_2"/>
    <property type="match status" value="1"/>
</dbReference>
<dbReference type="InterPro" id="IPR046348">
    <property type="entry name" value="SIS_dom_sf"/>
</dbReference>
<feature type="domain" description="SIS" evidence="1">
    <location>
        <begin position="38"/>
        <end position="195"/>
    </location>
</feature>
<dbReference type="Gene3D" id="3.40.50.10490">
    <property type="entry name" value="Glucose-6-phosphate isomerase like protein, domain 1"/>
    <property type="match status" value="1"/>
</dbReference>
<proteinExistence type="predicted"/>
<protein>
    <submittedName>
        <fullName evidence="2">SIS domain-containing protein</fullName>
    </submittedName>
</protein>
<gene>
    <name evidence="2" type="ORF">ACFPZN_11545</name>
</gene>
<dbReference type="PROSITE" id="PS51464">
    <property type="entry name" value="SIS"/>
    <property type="match status" value="1"/>
</dbReference>
<dbReference type="InterPro" id="IPR001347">
    <property type="entry name" value="SIS_dom"/>
</dbReference>
<dbReference type="InterPro" id="IPR035461">
    <property type="entry name" value="GmhA/DiaA"/>
</dbReference>
<dbReference type="EMBL" id="JBHSON010000012">
    <property type="protein sequence ID" value="MFC5746244.1"/>
    <property type="molecule type" value="Genomic_DNA"/>
</dbReference>
<name>A0ABW0ZWE9_9ACTN</name>
<dbReference type="RefSeq" id="WP_378281860.1">
    <property type="nucleotide sequence ID" value="NZ_JBHSON010000012.1"/>
</dbReference>
<sequence>METARAREAVRRAFDRRLEPGRALAGEADRIARACRAMAVRFHRGGRLIVFGNGGACADAQHVAVEFVHPVIVGKRALPALALTGDVATLTGIAAADGVEEMFAAQLRALAAPEDIALGLSPGGRCGNVRGALETAHGMGLLTVALTGEGGGFLARNPAVDHLLTARAGDPLLVKEMHVTVYHVLWELVHVFLERPGLLEKEGVG</sequence>
<evidence type="ECO:0000313" key="3">
    <source>
        <dbReference type="Proteomes" id="UP001596074"/>
    </source>
</evidence>
<dbReference type="CDD" id="cd05006">
    <property type="entry name" value="SIS_GmhA"/>
    <property type="match status" value="1"/>
</dbReference>
<dbReference type="InterPro" id="IPR050099">
    <property type="entry name" value="SIS_GmhA/DiaA_subfam"/>
</dbReference>
<comment type="caution">
    <text evidence="2">The sequence shown here is derived from an EMBL/GenBank/DDBJ whole genome shotgun (WGS) entry which is preliminary data.</text>
</comment>
<evidence type="ECO:0000313" key="2">
    <source>
        <dbReference type="EMBL" id="MFC5746244.1"/>
    </source>
</evidence>
<evidence type="ECO:0000259" key="1">
    <source>
        <dbReference type="PROSITE" id="PS51464"/>
    </source>
</evidence>
<organism evidence="2 3">
    <name type="scientific">Actinomadura rugatobispora</name>
    <dbReference type="NCBI Taxonomy" id="1994"/>
    <lineage>
        <taxon>Bacteria</taxon>
        <taxon>Bacillati</taxon>
        <taxon>Actinomycetota</taxon>
        <taxon>Actinomycetes</taxon>
        <taxon>Streptosporangiales</taxon>
        <taxon>Thermomonosporaceae</taxon>
        <taxon>Actinomadura</taxon>
    </lineage>
</organism>
<reference evidence="3" key="1">
    <citation type="journal article" date="2019" name="Int. J. Syst. Evol. Microbiol.">
        <title>The Global Catalogue of Microorganisms (GCM) 10K type strain sequencing project: providing services to taxonomists for standard genome sequencing and annotation.</title>
        <authorList>
            <consortium name="The Broad Institute Genomics Platform"/>
            <consortium name="The Broad Institute Genome Sequencing Center for Infectious Disease"/>
            <person name="Wu L."/>
            <person name="Ma J."/>
        </authorList>
    </citation>
    <scope>NUCLEOTIDE SEQUENCE [LARGE SCALE GENOMIC DNA]</scope>
    <source>
        <strain evidence="3">KCTC 42087</strain>
    </source>
</reference>
<keyword evidence="3" id="KW-1185">Reference proteome</keyword>
<dbReference type="SUPFAM" id="SSF53697">
    <property type="entry name" value="SIS domain"/>
    <property type="match status" value="1"/>
</dbReference>
<accession>A0ABW0ZWE9</accession>
<dbReference type="Proteomes" id="UP001596074">
    <property type="component" value="Unassembled WGS sequence"/>
</dbReference>
<dbReference type="PANTHER" id="PTHR30390">
    <property type="entry name" value="SEDOHEPTULOSE 7-PHOSPHATE ISOMERASE / DNAA INITIATOR-ASSOCIATING FACTOR FOR REPLICATION INITIATION"/>
    <property type="match status" value="1"/>
</dbReference>